<feature type="compositionally biased region" description="Gly residues" evidence="1">
    <location>
        <begin position="422"/>
        <end position="433"/>
    </location>
</feature>
<feature type="compositionally biased region" description="Low complexity" evidence="1">
    <location>
        <begin position="345"/>
        <end position="357"/>
    </location>
</feature>
<evidence type="ECO:0000256" key="2">
    <source>
        <dbReference type="SAM" id="SignalP"/>
    </source>
</evidence>
<proteinExistence type="predicted"/>
<comment type="caution">
    <text evidence="3">The sequence shown here is derived from an EMBL/GenBank/DDBJ whole genome shotgun (WGS) entry which is preliminary data.</text>
</comment>
<evidence type="ECO:0000256" key="1">
    <source>
        <dbReference type="SAM" id="MobiDB-lite"/>
    </source>
</evidence>
<feature type="region of interest" description="Disordered" evidence="1">
    <location>
        <begin position="330"/>
        <end position="379"/>
    </location>
</feature>
<dbReference type="EMBL" id="JANRMI010000001">
    <property type="protein sequence ID" value="MDG0815063.1"/>
    <property type="molecule type" value="Genomic_DNA"/>
</dbReference>
<feature type="signal peptide" evidence="2">
    <location>
        <begin position="1"/>
        <end position="18"/>
    </location>
</feature>
<feature type="compositionally biased region" description="Basic and acidic residues" evidence="1">
    <location>
        <begin position="472"/>
        <end position="482"/>
    </location>
</feature>
<organism evidence="3 4">
    <name type="scientific">Bdellovibrio svalbardensis</name>
    <dbReference type="NCBI Taxonomy" id="2972972"/>
    <lineage>
        <taxon>Bacteria</taxon>
        <taxon>Pseudomonadati</taxon>
        <taxon>Bdellovibrionota</taxon>
        <taxon>Bdellovibrionia</taxon>
        <taxon>Bdellovibrionales</taxon>
        <taxon>Pseudobdellovibrionaceae</taxon>
        <taxon>Bdellovibrio</taxon>
    </lineage>
</organism>
<feature type="compositionally biased region" description="Polar residues" evidence="1">
    <location>
        <begin position="330"/>
        <end position="341"/>
    </location>
</feature>
<evidence type="ECO:0000313" key="3">
    <source>
        <dbReference type="EMBL" id="MDG0815063.1"/>
    </source>
</evidence>
<gene>
    <name evidence="3" type="ORF">NWE73_01725</name>
</gene>
<protein>
    <submittedName>
        <fullName evidence="3">Uncharacterized protein</fullName>
    </submittedName>
</protein>
<evidence type="ECO:0000313" key="4">
    <source>
        <dbReference type="Proteomes" id="UP001152321"/>
    </source>
</evidence>
<keyword evidence="2" id="KW-0732">Signal</keyword>
<sequence length="490" mass="49516">MKKLGVCLLTAFIFGVFATSPYAFGDESATKAPVTDKSDIQSAREAADGGYDKEAGDVKAMLAEINQLAVSITEAQAQIPRAAIKKALGHAGYYSMYHGTCTSTQSTAGDICRERTSPQLQNTLNSINTVASMITGVAVKDSCSTFAKIAKLGQMGLTAYTAACSAARAACEASCSTVKSNLDSLINSKIETFSTCIPQGLNADLIANKVLCEKYSAQVNSLISKINPILTSDAKKEDVKSVAMKNIACTYDYANMIVSAGTGIASMIAGLKQGQSCDEESNGTAGTTAAADLRATCEKAENAQMPECLCLANPRLPGCANALQKAGDSSTSNFSALSSPNAGAGSDRSGAGLDLSGGDSGRDPASDFNKSADSAGGVGAPTGGGAGFGGSGGGFGGGGAAGAGGSDKKGLNANILGGSSGGGGGGGSWGSGGSSSDSKLRPYLPGGEKDPNKMAGQQNWTKEVTGQGGKSNWEKVRDRYRDNNSTLLNN</sequence>
<dbReference type="Proteomes" id="UP001152321">
    <property type="component" value="Unassembled WGS sequence"/>
</dbReference>
<name>A0ABT6DE23_9BACT</name>
<feature type="compositionally biased region" description="Polar residues" evidence="1">
    <location>
        <begin position="455"/>
        <end position="464"/>
    </location>
</feature>
<feature type="chain" id="PRO_5047177187" evidence="2">
    <location>
        <begin position="19"/>
        <end position="490"/>
    </location>
</feature>
<accession>A0ABT6DE23</accession>
<dbReference type="RefSeq" id="WP_277576541.1">
    <property type="nucleotide sequence ID" value="NZ_JANRMI010000001.1"/>
</dbReference>
<feature type="region of interest" description="Disordered" evidence="1">
    <location>
        <begin position="422"/>
        <end position="490"/>
    </location>
</feature>
<keyword evidence="4" id="KW-1185">Reference proteome</keyword>
<reference evidence="3" key="1">
    <citation type="submission" date="2022-08" db="EMBL/GenBank/DDBJ databases">
        <title>Novel Bdellovibrio Species Isolated from Svalbard: Designation Bdellovibrio svalbardensis.</title>
        <authorList>
            <person name="Mitchell R.J."/>
            <person name="Choi S.Y."/>
        </authorList>
    </citation>
    <scope>NUCLEOTIDE SEQUENCE</scope>
    <source>
        <strain evidence="3">PAP01</strain>
    </source>
</reference>